<dbReference type="EnsemblPlants" id="AET0Gv20018900.2">
    <property type="protein sequence ID" value="AET0Gv20018900.2"/>
    <property type="gene ID" value="AET0Gv20018900"/>
</dbReference>
<reference evidence="1" key="3">
    <citation type="submission" date="2019-03" db="UniProtKB">
        <authorList>
            <consortium name="EnsemblPlants"/>
        </authorList>
    </citation>
    <scope>IDENTIFICATION</scope>
</reference>
<evidence type="ECO:0000313" key="2">
    <source>
        <dbReference type="Proteomes" id="UP000015105"/>
    </source>
</evidence>
<reference evidence="2" key="2">
    <citation type="journal article" date="2017" name="Nat. Plants">
        <title>The Aegilops tauschii genome reveals multiple impacts of transposons.</title>
        <authorList>
            <person name="Zhao G."/>
            <person name="Zou C."/>
            <person name="Li K."/>
            <person name="Wang K."/>
            <person name="Li T."/>
            <person name="Gao L."/>
            <person name="Zhang X."/>
            <person name="Wang H."/>
            <person name="Yang Z."/>
            <person name="Liu X."/>
            <person name="Jiang W."/>
            <person name="Mao L."/>
            <person name="Kong X."/>
            <person name="Jiao Y."/>
            <person name="Jia J."/>
        </authorList>
    </citation>
    <scope>NUCLEOTIDE SEQUENCE [LARGE SCALE GENOMIC DNA]</scope>
    <source>
        <strain evidence="2">cv. AL8/78</strain>
    </source>
</reference>
<accession>A0A452XC09</accession>
<protein>
    <submittedName>
        <fullName evidence="1">Uncharacterized protein</fullName>
    </submittedName>
</protein>
<organism evidence="1 2">
    <name type="scientific">Aegilops tauschii subsp. strangulata</name>
    <name type="common">Goatgrass</name>
    <dbReference type="NCBI Taxonomy" id="200361"/>
    <lineage>
        <taxon>Eukaryota</taxon>
        <taxon>Viridiplantae</taxon>
        <taxon>Streptophyta</taxon>
        <taxon>Embryophyta</taxon>
        <taxon>Tracheophyta</taxon>
        <taxon>Spermatophyta</taxon>
        <taxon>Magnoliopsida</taxon>
        <taxon>Liliopsida</taxon>
        <taxon>Poales</taxon>
        <taxon>Poaceae</taxon>
        <taxon>BOP clade</taxon>
        <taxon>Pooideae</taxon>
        <taxon>Triticodae</taxon>
        <taxon>Triticeae</taxon>
        <taxon>Triticinae</taxon>
        <taxon>Aegilops</taxon>
    </lineage>
</organism>
<evidence type="ECO:0000313" key="1">
    <source>
        <dbReference type="EnsemblPlants" id="AET0Gv20018900.2"/>
    </source>
</evidence>
<dbReference type="Proteomes" id="UP000015105">
    <property type="component" value="Unassembled WGS sequence"/>
</dbReference>
<dbReference type="AlphaFoldDB" id="A0A452XC09"/>
<reference evidence="2" key="1">
    <citation type="journal article" date="2014" name="Science">
        <title>Ancient hybridizations among the ancestral genomes of bread wheat.</title>
        <authorList>
            <consortium name="International Wheat Genome Sequencing Consortium,"/>
            <person name="Marcussen T."/>
            <person name="Sandve S.R."/>
            <person name="Heier L."/>
            <person name="Spannagl M."/>
            <person name="Pfeifer M."/>
            <person name="Jakobsen K.S."/>
            <person name="Wulff B.B."/>
            <person name="Steuernagel B."/>
            <person name="Mayer K.F."/>
            <person name="Olsen O.A."/>
        </authorList>
    </citation>
    <scope>NUCLEOTIDE SEQUENCE [LARGE SCALE GENOMIC DNA]</scope>
    <source>
        <strain evidence="2">cv. AL8/78</strain>
    </source>
</reference>
<proteinExistence type="predicted"/>
<keyword evidence="2" id="KW-1185">Reference proteome</keyword>
<name>A0A452XC09_AEGTS</name>
<dbReference type="Gramene" id="AET0Gv20018900.2">
    <property type="protein sequence ID" value="AET0Gv20018900.2"/>
    <property type="gene ID" value="AET0Gv20018900"/>
</dbReference>
<sequence>EAELNHLYRRQLDWAVTPISGTEFSVVFPDSVSHGYATRSDQITLALNKLVVDISEPILDPKAVAVLDTAWILIASLPDIARSERVIRQM</sequence>